<evidence type="ECO:0000256" key="5">
    <source>
        <dbReference type="SAM" id="MobiDB-lite"/>
    </source>
</evidence>
<feature type="compositionally biased region" description="Basic and acidic residues" evidence="5">
    <location>
        <begin position="18"/>
        <end position="31"/>
    </location>
</feature>
<feature type="transmembrane region" description="Helical" evidence="6">
    <location>
        <begin position="321"/>
        <end position="344"/>
    </location>
</feature>
<dbReference type="Gene3D" id="1.20.1720.10">
    <property type="entry name" value="Multidrug resistance protein D"/>
    <property type="match status" value="1"/>
</dbReference>
<sequence length="620" mass="66431">MVGNSIPVHDVEQGSPDVRQDESTSDEKKDVSQVMPTTQSSHTTIQEGVEIPKNNLWIVIPTIGLIGFISALDQSIVSTALPTIAADFNTSPSEYSWISTSYLLSQVMVNPINGRLTDIVGRKPALYCAVMFLLVFSALCGSAKSATWLIIARAFAGVGGGSVVSLSVIVVSDVVPLHRRGAYQGYLGALWGVASTLGPILGGILTTKASWRWCFYLNIPICALALILLFFFLNLQQAPRSDIAELRRSFDFIGLFLIMAASAMIVVGFSSAADEGFDSKTAYGTIIGGVVVTALTVVHCLTTKKNAIIPARMLKTRTPLFFTFGSFLLSIMFLPATFLLPQFFQGVGGATSLKSGLYFIPFAMSLTIFSIIAGEISTRFHIVRPVIWAGFCLSALGYGLWYALLTYDVSFATQEGIQVIVSAGIGLSISLPMLVIQASMPGKDMAASTAAWTLMRSIAACIGIAIFTAVFNTGLRSRFSKIEGYGTSFVAPTSAAGYHALHDLPDGPTKTALLRAFADSMRICWLIGCAFACSALAITLCTKSYSLKRTYGAAPAATQEGENHADENGSPQAEGQPEMSQIDQAEEDRLNRQMLRVEDGLRDTGASFSVPPSRSASRVH</sequence>
<feature type="transmembrane region" description="Helical" evidence="6">
    <location>
        <begin position="150"/>
        <end position="171"/>
    </location>
</feature>
<dbReference type="EMBL" id="CP141884">
    <property type="protein sequence ID" value="WRT66093.1"/>
    <property type="molecule type" value="Genomic_DNA"/>
</dbReference>
<evidence type="ECO:0000256" key="3">
    <source>
        <dbReference type="ARBA" id="ARBA00022989"/>
    </source>
</evidence>
<keyword evidence="3 6" id="KW-1133">Transmembrane helix</keyword>
<dbReference type="RefSeq" id="XP_062790833.1">
    <property type="nucleotide sequence ID" value="XM_062934782.1"/>
</dbReference>
<evidence type="ECO:0000313" key="8">
    <source>
        <dbReference type="EMBL" id="WRT66093.1"/>
    </source>
</evidence>
<reference evidence="8 9" key="1">
    <citation type="submission" date="2024-01" db="EMBL/GenBank/DDBJ databases">
        <title>Comparative genomics of Cryptococcus and Kwoniella reveals pathogenesis evolution and contrasting modes of karyotype evolution via chromosome fusion or intercentromeric recombination.</title>
        <authorList>
            <person name="Coelho M.A."/>
            <person name="David-Palma M."/>
            <person name="Shea T."/>
            <person name="Bowers K."/>
            <person name="McGinley-Smith S."/>
            <person name="Mohammad A.W."/>
            <person name="Gnirke A."/>
            <person name="Yurkov A.M."/>
            <person name="Nowrousian M."/>
            <person name="Sun S."/>
            <person name="Cuomo C.A."/>
            <person name="Heitman J."/>
        </authorList>
    </citation>
    <scope>NUCLEOTIDE SEQUENCE [LARGE SCALE GENOMIC DNA]</scope>
    <source>
        <strain evidence="8">CBS 11374</strain>
    </source>
</reference>
<evidence type="ECO:0000256" key="4">
    <source>
        <dbReference type="ARBA" id="ARBA00023136"/>
    </source>
</evidence>
<dbReference type="SUPFAM" id="SSF103473">
    <property type="entry name" value="MFS general substrate transporter"/>
    <property type="match status" value="1"/>
</dbReference>
<comment type="subcellular location">
    <subcellularLocation>
        <location evidence="1">Membrane</location>
        <topology evidence="1">Multi-pass membrane protein</topology>
    </subcellularLocation>
</comment>
<feature type="compositionally biased region" description="Polar residues" evidence="5">
    <location>
        <begin position="606"/>
        <end position="620"/>
    </location>
</feature>
<keyword evidence="2 6" id="KW-0812">Transmembrane</keyword>
<dbReference type="PANTHER" id="PTHR23501:SF102">
    <property type="entry name" value="DRUG TRANSPORTER, PUTATIVE (AFU_ORTHOLOGUE AFUA_3G08530)-RELATED"/>
    <property type="match status" value="1"/>
</dbReference>
<feature type="transmembrane region" description="Helical" evidence="6">
    <location>
        <begin position="356"/>
        <end position="374"/>
    </location>
</feature>
<dbReference type="InterPro" id="IPR020846">
    <property type="entry name" value="MFS_dom"/>
</dbReference>
<feature type="region of interest" description="Disordered" evidence="5">
    <location>
        <begin position="557"/>
        <end position="620"/>
    </location>
</feature>
<feature type="compositionally biased region" description="Basic and acidic residues" evidence="5">
    <location>
        <begin position="587"/>
        <end position="602"/>
    </location>
</feature>
<dbReference type="CDD" id="cd17502">
    <property type="entry name" value="MFS_Azr1_MDR_like"/>
    <property type="match status" value="1"/>
</dbReference>
<evidence type="ECO:0000256" key="1">
    <source>
        <dbReference type="ARBA" id="ARBA00004141"/>
    </source>
</evidence>
<feature type="transmembrane region" description="Helical" evidence="6">
    <location>
        <begin position="183"/>
        <end position="204"/>
    </location>
</feature>
<keyword evidence="9" id="KW-1185">Reference proteome</keyword>
<feature type="transmembrane region" description="Helical" evidence="6">
    <location>
        <begin position="416"/>
        <end position="438"/>
    </location>
</feature>
<feature type="transmembrane region" description="Helical" evidence="6">
    <location>
        <begin position="520"/>
        <end position="541"/>
    </location>
</feature>
<feature type="compositionally biased region" description="Polar residues" evidence="5">
    <location>
        <begin position="569"/>
        <end position="583"/>
    </location>
</feature>
<evidence type="ECO:0000259" key="7">
    <source>
        <dbReference type="PROSITE" id="PS50850"/>
    </source>
</evidence>
<dbReference type="GeneID" id="87955177"/>
<feature type="transmembrane region" description="Helical" evidence="6">
    <location>
        <begin position="386"/>
        <end position="404"/>
    </location>
</feature>
<evidence type="ECO:0000313" key="9">
    <source>
        <dbReference type="Proteomes" id="UP001329825"/>
    </source>
</evidence>
<protein>
    <recommendedName>
        <fullName evidence="7">Major facilitator superfamily (MFS) profile domain-containing protein</fullName>
    </recommendedName>
</protein>
<feature type="transmembrane region" description="Helical" evidence="6">
    <location>
        <begin position="125"/>
        <end position="144"/>
    </location>
</feature>
<dbReference type="PROSITE" id="PS50850">
    <property type="entry name" value="MFS"/>
    <property type="match status" value="1"/>
</dbReference>
<proteinExistence type="predicted"/>
<accession>A0ABZ1CWG4</accession>
<dbReference type="InterPro" id="IPR011701">
    <property type="entry name" value="MFS"/>
</dbReference>
<dbReference type="PANTHER" id="PTHR23501">
    <property type="entry name" value="MAJOR FACILITATOR SUPERFAMILY"/>
    <property type="match status" value="1"/>
</dbReference>
<feature type="transmembrane region" description="Helical" evidence="6">
    <location>
        <begin position="210"/>
        <end position="232"/>
    </location>
</feature>
<organism evidence="8 9">
    <name type="scientific">Kwoniella shivajii</name>
    <dbReference type="NCBI Taxonomy" id="564305"/>
    <lineage>
        <taxon>Eukaryota</taxon>
        <taxon>Fungi</taxon>
        <taxon>Dikarya</taxon>
        <taxon>Basidiomycota</taxon>
        <taxon>Agaricomycotina</taxon>
        <taxon>Tremellomycetes</taxon>
        <taxon>Tremellales</taxon>
        <taxon>Cryptococcaceae</taxon>
        <taxon>Kwoniella</taxon>
    </lineage>
</organism>
<evidence type="ECO:0000256" key="2">
    <source>
        <dbReference type="ARBA" id="ARBA00022692"/>
    </source>
</evidence>
<dbReference type="Proteomes" id="UP001329825">
    <property type="component" value="Chromosome 4"/>
</dbReference>
<feature type="transmembrane region" description="Helical" evidence="6">
    <location>
        <begin position="252"/>
        <end position="270"/>
    </location>
</feature>
<feature type="domain" description="Major facilitator superfamily (MFS) profile" evidence="7">
    <location>
        <begin position="59"/>
        <end position="511"/>
    </location>
</feature>
<evidence type="ECO:0000256" key="6">
    <source>
        <dbReference type="SAM" id="Phobius"/>
    </source>
</evidence>
<gene>
    <name evidence="8" type="ORF">IL334_003046</name>
</gene>
<name>A0ABZ1CWG4_9TREE</name>
<feature type="transmembrane region" description="Helical" evidence="6">
    <location>
        <begin position="282"/>
        <end position="301"/>
    </location>
</feature>
<dbReference type="Pfam" id="PF07690">
    <property type="entry name" value="MFS_1"/>
    <property type="match status" value="1"/>
</dbReference>
<dbReference type="PRINTS" id="PR01036">
    <property type="entry name" value="TCRTETB"/>
</dbReference>
<dbReference type="Gene3D" id="1.20.1250.20">
    <property type="entry name" value="MFS general substrate transporter like domains"/>
    <property type="match status" value="1"/>
</dbReference>
<dbReference type="InterPro" id="IPR036259">
    <property type="entry name" value="MFS_trans_sf"/>
</dbReference>
<feature type="transmembrane region" description="Helical" evidence="6">
    <location>
        <begin position="450"/>
        <end position="471"/>
    </location>
</feature>
<keyword evidence="4 6" id="KW-0472">Membrane</keyword>
<feature type="region of interest" description="Disordered" evidence="5">
    <location>
        <begin position="1"/>
        <end position="41"/>
    </location>
</feature>